<dbReference type="InterPro" id="IPR043131">
    <property type="entry name" value="BCAT-like_N"/>
</dbReference>
<sequence>MVFAPLPRADLVHGHVESSFSTETGAWSDLKFVEDPFLRVHGLAPALNYGQQAFEGMKAFRFPDGSIAIFRTKDHAERFNRSSSVVSIPQIPTSHFIRAVHLAVARNGEFVPPHGKKGALMYIRPVIFGSSAGLSLNPAKEYTFCVYTQPINAYHGLNPLDALILEDYDRCAPRGTGAAKIGGNYAPIMRWTESGKKSGFQTILHLDSKTNSYIEEFSSSGFLGVQSDRGKPETLKIVVPDSTNFVPSITSDSCIAYDEMPSFREVLAVGTAATIVAIRSITSLSRQQRFTYVEEDQHKESSVTNHYAANKLTDTLWRIQQGLEDDVFGWCDKVQEPNSDASIFSGP</sequence>
<keyword evidence="8" id="KW-1185">Reference proteome</keyword>
<evidence type="ECO:0000256" key="2">
    <source>
        <dbReference type="ARBA" id="ARBA00009320"/>
    </source>
</evidence>
<comment type="caution">
    <text evidence="7">The sequence shown here is derived from an EMBL/GenBank/DDBJ whole genome shotgun (WGS) entry which is preliminary data.</text>
</comment>
<dbReference type="PIRSF" id="PIRSF006468">
    <property type="entry name" value="BCAT1"/>
    <property type="match status" value="1"/>
</dbReference>
<dbReference type="InterPro" id="IPR043132">
    <property type="entry name" value="BCAT-like_C"/>
</dbReference>
<accession>A0A9P6SJL8</accession>
<evidence type="ECO:0000256" key="3">
    <source>
        <dbReference type="ARBA" id="ARBA00022576"/>
    </source>
</evidence>
<keyword evidence="4" id="KW-0808">Transferase</keyword>
<gene>
    <name evidence="7" type="ORF">D0Z07_9323</name>
</gene>
<name>A0A9P6SJL8_9HELO</name>
<dbReference type="InterPro" id="IPR001544">
    <property type="entry name" value="Aminotrans_IV"/>
</dbReference>
<dbReference type="GO" id="GO:0004084">
    <property type="term" value="F:branched-chain-amino-acid transaminase activity"/>
    <property type="evidence" value="ECO:0007669"/>
    <property type="project" value="InterPro"/>
</dbReference>
<dbReference type="InterPro" id="IPR005786">
    <property type="entry name" value="B_amino_transII"/>
</dbReference>
<dbReference type="Gene3D" id="3.30.470.10">
    <property type="match status" value="1"/>
</dbReference>
<comment type="similarity">
    <text evidence="2">Belongs to the class-IV pyridoxal-phosphate-dependent aminotransferase family.</text>
</comment>
<dbReference type="Pfam" id="PF01063">
    <property type="entry name" value="Aminotran_4"/>
    <property type="match status" value="1"/>
</dbReference>
<dbReference type="Gene3D" id="3.20.10.10">
    <property type="entry name" value="D-amino Acid Aminotransferase, subunit A, domain 2"/>
    <property type="match status" value="2"/>
</dbReference>
<dbReference type="PANTHER" id="PTHR42825">
    <property type="entry name" value="AMINO ACID AMINOTRANSFERASE"/>
    <property type="match status" value="1"/>
</dbReference>
<evidence type="ECO:0000313" key="7">
    <source>
        <dbReference type="EMBL" id="KAG0644934.1"/>
    </source>
</evidence>
<protein>
    <submittedName>
        <fullName evidence="7">Aminotransferase</fullName>
    </submittedName>
</protein>
<dbReference type="EMBL" id="VNKQ01000021">
    <property type="protein sequence ID" value="KAG0644934.1"/>
    <property type="molecule type" value="Genomic_DNA"/>
</dbReference>
<dbReference type="GO" id="GO:0009081">
    <property type="term" value="P:branched-chain amino acid metabolic process"/>
    <property type="evidence" value="ECO:0007669"/>
    <property type="project" value="InterPro"/>
</dbReference>
<dbReference type="PANTHER" id="PTHR42825:SF2">
    <property type="entry name" value="BRANCHED-CHAIN-AMINO-ACID AMINOTRANSFERASE 3, CHLOROPLASTIC-RELATED"/>
    <property type="match status" value="1"/>
</dbReference>
<evidence type="ECO:0000256" key="4">
    <source>
        <dbReference type="ARBA" id="ARBA00022679"/>
    </source>
</evidence>
<feature type="modified residue" description="N6-(pyridoxal phosphate)lysine" evidence="6">
    <location>
        <position position="180"/>
    </location>
</feature>
<dbReference type="OrthoDB" id="409992at2759"/>
<organism evidence="7 8">
    <name type="scientific">Hyphodiscus hymeniophilus</name>
    <dbReference type="NCBI Taxonomy" id="353542"/>
    <lineage>
        <taxon>Eukaryota</taxon>
        <taxon>Fungi</taxon>
        <taxon>Dikarya</taxon>
        <taxon>Ascomycota</taxon>
        <taxon>Pezizomycotina</taxon>
        <taxon>Leotiomycetes</taxon>
        <taxon>Helotiales</taxon>
        <taxon>Hyphodiscaceae</taxon>
        <taxon>Hyphodiscus</taxon>
    </lineage>
</organism>
<proteinExistence type="inferred from homology"/>
<dbReference type="InterPro" id="IPR036038">
    <property type="entry name" value="Aminotransferase-like"/>
</dbReference>
<evidence type="ECO:0000256" key="5">
    <source>
        <dbReference type="ARBA" id="ARBA00022898"/>
    </source>
</evidence>
<evidence type="ECO:0000256" key="6">
    <source>
        <dbReference type="PIRSR" id="PIRSR006468-1"/>
    </source>
</evidence>
<keyword evidence="5" id="KW-0663">Pyridoxal phosphate</keyword>
<comment type="cofactor">
    <cofactor evidence="1">
        <name>pyridoxal 5'-phosphate</name>
        <dbReference type="ChEBI" id="CHEBI:597326"/>
    </cofactor>
</comment>
<dbReference type="Proteomes" id="UP000785200">
    <property type="component" value="Unassembled WGS sequence"/>
</dbReference>
<evidence type="ECO:0000256" key="1">
    <source>
        <dbReference type="ARBA" id="ARBA00001933"/>
    </source>
</evidence>
<dbReference type="AlphaFoldDB" id="A0A9P6SJL8"/>
<keyword evidence="3 7" id="KW-0032">Aminotransferase</keyword>
<evidence type="ECO:0000313" key="8">
    <source>
        <dbReference type="Proteomes" id="UP000785200"/>
    </source>
</evidence>
<reference evidence="7" key="1">
    <citation type="submission" date="2019-07" db="EMBL/GenBank/DDBJ databases">
        <title>Hyphodiscus hymeniophilus genome sequencing and assembly.</title>
        <authorList>
            <person name="Kramer G."/>
            <person name="Nodwell J."/>
        </authorList>
    </citation>
    <scope>NUCLEOTIDE SEQUENCE</scope>
    <source>
        <strain evidence="7">ATCC 34498</strain>
    </source>
</reference>
<dbReference type="SUPFAM" id="SSF56752">
    <property type="entry name" value="D-aminoacid aminotransferase-like PLP-dependent enzymes"/>
    <property type="match status" value="1"/>
</dbReference>